<proteinExistence type="inferred from homology"/>
<gene>
    <name evidence="11" type="ORF">NMOB1V02_LOCUS906</name>
</gene>
<dbReference type="InterPro" id="IPR045088">
    <property type="entry name" value="ALAT1/2-like"/>
</dbReference>
<dbReference type="EMBL" id="CAJPEX010000079">
    <property type="protein sequence ID" value="CAG0913150.1"/>
    <property type="molecule type" value="Genomic_DNA"/>
</dbReference>
<protein>
    <recommendedName>
        <fullName evidence="8">alanine transaminase</fullName>
        <ecNumber evidence="8">2.6.1.2</ecNumber>
    </recommendedName>
</protein>
<organism evidence="11">
    <name type="scientific">Notodromas monacha</name>
    <dbReference type="NCBI Taxonomy" id="399045"/>
    <lineage>
        <taxon>Eukaryota</taxon>
        <taxon>Metazoa</taxon>
        <taxon>Ecdysozoa</taxon>
        <taxon>Arthropoda</taxon>
        <taxon>Crustacea</taxon>
        <taxon>Oligostraca</taxon>
        <taxon>Ostracoda</taxon>
        <taxon>Podocopa</taxon>
        <taxon>Podocopida</taxon>
        <taxon>Cypridocopina</taxon>
        <taxon>Cypridoidea</taxon>
        <taxon>Cyprididae</taxon>
        <taxon>Notodromas</taxon>
    </lineage>
</organism>
<dbReference type="FunFam" id="3.90.1150.10:FF:000010">
    <property type="entry name" value="Alanine aminotransferase 2"/>
    <property type="match status" value="1"/>
</dbReference>
<dbReference type="InterPro" id="IPR015421">
    <property type="entry name" value="PyrdxlP-dep_Trfase_major"/>
</dbReference>
<dbReference type="EMBL" id="OA882116">
    <property type="protein sequence ID" value="CAD7272998.1"/>
    <property type="molecule type" value="Genomic_DNA"/>
</dbReference>
<accession>A0A7R9G8G8</accession>
<evidence type="ECO:0000256" key="5">
    <source>
        <dbReference type="ARBA" id="ARBA00022898"/>
    </source>
</evidence>
<comment type="subunit">
    <text evidence="2">Homodimer.</text>
</comment>
<evidence type="ECO:0000256" key="1">
    <source>
        <dbReference type="ARBA" id="ARBA00001933"/>
    </source>
</evidence>
<comment type="pathway">
    <text evidence="6">Amino-acid degradation; L-alanine degradation via transaminase pathway; pyruvate from L-alanine: step 1/1.</text>
</comment>
<comment type="catalytic activity">
    <reaction evidence="9">
        <text>L-alanine + 2-oxoglutarate = pyruvate + L-glutamate</text>
        <dbReference type="Rhea" id="RHEA:19453"/>
        <dbReference type="ChEBI" id="CHEBI:15361"/>
        <dbReference type="ChEBI" id="CHEBI:16810"/>
        <dbReference type="ChEBI" id="CHEBI:29985"/>
        <dbReference type="ChEBI" id="CHEBI:57972"/>
        <dbReference type="EC" id="2.6.1.2"/>
    </reaction>
</comment>
<dbReference type="AlphaFoldDB" id="A0A7R9G8G8"/>
<evidence type="ECO:0000256" key="6">
    <source>
        <dbReference type="ARBA" id="ARBA00025708"/>
    </source>
</evidence>
<reference evidence="11" key="1">
    <citation type="submission" date="2020-11" db="EMBL/GenBank/DDBJ databases">
        <authorList>
            <person name="Tran Van P."/>
        </authorList>
    </citation>
    <scope>NUCLEOTIDE SEQUENCE</scope>
</reference>
<dbReference type="SUPFAM" id="SSF53383">
    <property type="entry name" value="PLP-dependent transferases"/>
    <property type="match status" value="1"/>
</dbReference>
<evidence type="ECO:0000256" key="8">
    <source>
        <dbReference type="ARBA" id="ARBA00026106"/>
    </source>
</evidence>
<evidence type="ECO:0000256" key="7">
    <source>
        <dbReference type="ARBA" id="ARBA00025785"/>
    </source>
</evidence>
<name>A0A7R9G8G8_9CRUS</name>
<dbReference type="Gene3D" id="1.10.287.1970">
    <property type="match status" value="1"/>
</dbReference>
<dbReference type="Pfam" id="PF00155">
    <property type="entry name" value="Aminotran_1_2"/>
    <property type="match status" value="1"/>
</dbReference>
<keyword evidence="4" id="KW-0808">Transferase</keyword>
<dbReference type="GO" id="GO:0042853">
    <property type="term" value="P:L-alanine catabolic process"/>
    <property type="evidence" value="ECO:0007669"/>
    <property type="project" value="UniProtKB-UniPathway"/>
</dbReference>
<evidence type="ECO:0000256" key="3">
    <source>
        <dbReference type="ARBA" id="ARBA00022576"/>
    </source>
</evidence>
<dbReference type="InterPro" id="IPR015424">
    <property type="entry name" value="PyrdxlP-dep_Trfase"/>
</dbReference>
<evidence type="ECO:0000259" key="10">
    <source>
        <dbReference type="Pfam" id="PF00155"/>
    </source>
</evidence>
<dbReference type="GO" id="GO:0004021">
    <property type="term" value="F:L-alanine:2-oxoglutarate aminotransferase activity"/>
    <property type="evidence" value="ECO:0007669"/>
    <property type="project" value="UniProtKB-EC"/>
</dbReference>
<comment type="cofactor">
    <cofactor evidence="1">
        <name>pyridoxal 5'-phosphate</name>
        <dbReference type="ChEBI" id="CHEBI:597326"/>
    </cofactor>
</comment>
<dbReference type="UniPathway" id="UPA00528">
    <property type="reaction ID" value="UER00586"/>
</dbReference>
<dbReference type="InterPro" id="IPR015422">
    <property type="entry name" value="PyrdxlP-dep_Trfase_small"/>
</dbReference>
<dbReference type="EC" id="2.6.1.2" evidence="8"/>
<evidence type="ECO:0000313" key="11">
    <source>
        <dbReference type="EMBL" id="CAD7272998.1"/>
    </source>
</evidence>
<dbReference type="GO" id="GO:0030170">
    <property type="term" value="F:pyridoxal phosphate binding"/>
    <property type="evidence" value="ECO:0007669"/>
    <property type="project" value="InterPro"/>
</dbReference>
<dbReference type="Gene3D" id="3.90.1150.10">
    <property type="entry name" value="Aspartate Aminotransferase, domain 1"/>
    <property type="match status" value="1"/>
</dbReference>
<comment type="similarity">
    <text evidence="7">Belongs to the class-I pyridoxal-phosphate-dependent aminotransferase family. Alanine aminotransferase subfamily.</text>
</comment>
<evidence type="ECO:0000256" key="2">
    <source>
        <dbReference type="ARBA" id="ARBA00011738"/>
    </source>
</evidence>
<dbReference type="CDD" id="cd00609">
    <property type="entry name" value="AAT_like"/>
    <property type="match status" value="1"/>
</dbReference>
<feature type="domain" description="Aminotransferase class I/classII large" evidence="10">
    <location>
        <begin position="93"/>
        <end position="462"/>
    </location>
</feature>
<evidence type="ECO:0000313" key="12">
    <source>
        <dbReference type="Proteomes" id="UP000678499"/>
    </source>
</evidence>
<dbReference type="InterPro" id="IPR004839">
    <property type="entry name" value="Aminotransferase_I/II_large"/>
</dbReference>
<sequence>MALLSSGMKVLTLDNMNPCIKTMEYAVRGPLVIRAVEIEKELQAGKEKPFKDVIRANIGDAHAMGQKPITFLRQVVSACVNPEILEDPKTPADVKDRVSRILKACKGGSAGSYSDSPGIEVIRRDVAEYIKNRDGGIESNWENVILCGGASDGIRGIMKLLNVVGADGKKPGIMIPIPQYPLYTASIAEFDMAPINYYMDESKNWGLDITELKRSVTEARATSNPRAIVIINPGNPTGQVLTRENIEGIIKFAHEEKLFVFADEVYQDNVYDKDSKFHSFKKVLMEMGEPYSSMEMASFMSTSKGFMGECGFRGGYAEVINLDPQVKAMFLKSISAKLCPTVLGQITMDVVVNPPKSGEPSYEKFIAEKTAVLDSLAKRAKMVADTFNSIPGIRCNPVQGAMYCFPQITIPAKAVDAAEKAGQKPDFFYCWNLLEKTGICIIPGSGFGQVPGTFHFRTTILPQPDLLASMLERLKAFHIEFTKEYS</sequence>
<dbReference type="FunFam" id="1.10.287.1970:FF:000001">
    <property type="entry name" value="Alanine aminotransferase 2"/>
    <property type="match status" value="1"/>
</dbReference>
<keyword evidence="3" id="KW-0032">Aminotransferase</keyword>
<evidence type="ECO:0000256" key="4">
    <source>
        <dbReference type="ARBA" id="ARBA00022679"/>
    </source>
</evidence>
<keyword evidence="12" id="KW-1185">Reference proteome</keyword>
<evidence type="ECO:0000256" key="9">
    <source>
        <dbReference type="ARBA" id="ARBA00047412"/>
    </source>
</evidence>
<dbReference type="PANTHER" id="PTHR11751">
    <property type="entry name" value="ALANINE AMINOTRANSFERASE"/>
    <property type="match status" value="1"/>
</dbReference>
<dbReference type="PANTHER" id="PTHR11751:SF29">
    <property type="entry name" value="ALANINE TRANSAMINASE"/>
    <property type="match status" value="1"/>
</dbReference>
<dbReference type="Gene3D" id="3.40.640.10">
    <property type="entry name" value="Type I PLP-dependent aspartate aminotransferase-like (Major domain)"/>
    <property type="match status" value="1"/>
</dbReference>
<dbReference type="Proteomes" id="UP000678499">
    <property type="component" value="Unassembled WGS sequence"/>
</dbReference>
<keyword evidence="5" id="KW-0663">Pyridoxal phosphate</keyword>
<dbReference type="FunFam" id="3.40.640.10:FF:000012">
    <property type="entry name" value="alanine aminotransferase 2"/>
    <property type="match status" value="1"/>
</dbReference>
<dbReference type="OrthoDB" id="1732682at2759"/>